<dbReference type="AlphaFoldDB" id="A0A9P5H2B8"/>
<name>A0A9P5H2B8_9HYPO</name>
<accession>A0A9P5H2B8</accession>
<evidence type="ECO:0000313" key="3">
    <source>
        <dbReference type="Proteomes" id="UP000722485"/>
    </source>
</evidence>
<keyword evidence="3" id="KW-1185">Reference proteome</keyword>
<proteinExistence type="predicted"/>
<evidence type="ECO:0000313" key="2">
    <source>
        <dbReference type="EMBL" id="KAF7537805.1"/>
    </source>
</evidence>
<keyword evidence="1" id="KW-0812">Transmembrane</keyword>
<organism evidence="2 3">
    <name type="scientific">Cylindrodendrum hubeiense</name>
    <dbReference type="NCBI Taxonomy" id="595255"/>
    <lineage>
        <taxon>Eukaryota</taxon>
        <taxon>Fungi</taxon>
        <taxon>Dikarya</taxon>
        <taxon>Ascomycota</taxon>
        <taxon>Pezizomycotina</taxon>
        <taxon>Sordariomycetes</taxon>
        <taxon>Hypocreomycetidae</taxon>
        <taxon>Hypocreales</taxon>
        <taxon>Nectriaceae</taxon>
        <taxon>Cylindrodendrum</taxon>
    </lineage>
</organism>
<reference evidence="2" key="1">
    <citation type="submission" date="2020-03" db="EMBL/GenBank/DDBJ databases">
        <title>Draft Genome Sequence of Cylindrodendrum hubeiense.</title>
        <authorList>
            <person name="Buettner E."/>
            <person name="Kellner H."/>
        </authorList>
    </citation>
    <scope>NUCLEOTIDE SEQUENCE</scope>
    <source>
        <strain evidence="2">IHI 201604</strain>
    </source>
</reference>
<protein>
    <submittedName>
        <fullName evidence="2">Uncharacterized protein</fullName>
    </submittedName>
</protein>
<feature type="transmembrane region" description="Helical" evidence="1">
    <location>
        <begin position="101"/>
        <end position="123"/>
    </location>
</feature>
<evidence type="ECO:0000256" key="1">
    <source>
        <dbReference type="SAM" id="Phobius"/>
    </source>
</evidence>
<keyword evidence="1" id="KW-0472">Membrane</keyword>
<sequence>MASSWSNIITICRADKVPLPDTSAASGASIPPDGVRGASPIPLPHWAPARLPPLPGPCPRSSVLSPPRDLERGMDSVEDRQFMAGVLIWGQGVGEKPAYKVGVWVAGAAVSILASGFLVFEVWEKATKGHL</sequence>
<dbReference type="Proteomes" id="UP000722485">
    <property type="component" value="Unassembled WGS sequence"/>
</dbReference>
<keyword evidence="1" id="KW-1133">Transmembrane helix</keyword>
<dbReference type="EMBL" id="JAANBB010000622">
    <property type="protein sequence ID" value="KAF7537805.1"/>
    <property type="molecule type" value="Genomic_DNA"/>
</dbReference>
<gene>
    <name evidence="2" type="ORF">G7Z17_g12779</name>
</gene>
<comment type="caution">
    <text evidence="2">The sequence shown here is derived from an EMBL/GenBank/DDBJ whole genome shotgun (WGS) entry which is preliminary data.</text>
</comment>